<dbReference type="PANTHER" id="PTHR37159">
    <property type="entry name" value="GH11867P"/>
    <property type="match status" value="1"/>
</dbReference>
<reference evidence="1 2" key="1">
    <citation type="submission" date="2020-11" db="EMBL/GenBank/DDBJ databases">
        <authorList>
            <person name="Wallbank WR R."/>
            <person name="Pardo Diaz C."/>
            <person name="Kozak K."/>
            <person name="Martin S."/>
            <person name="Jiggins C."/>
            <person name="Moest M."/>
            <person name="Warren A I."/>
            <person name="Generalovic N T."/>
            <person name="Byers J.R.P. K."/>
            <person name="Montejo-Kovacevich G."/>
            <person name="Yen C E."/>
        </authorList>
    </citation>
    <scope>NUCLEOTIDE SEQUENCE [LARGE SCALE GENOMIC DNA]</scope>
</reference>
<dbReference type="OrthoDB" id="6361347at2759"/>
<dbReference type="PANTHER" id="PTHR37159:SF1">
    <property type="entry name" value="GH11867P"/>
    <property type="match status" value="1"/>
</dbReference>
<dbReference type="AlphaFoldDB" id="A0A7R8YSS2"/>
<sequence>MVASNDCHMELTEDEKAAINFFLRLSTDADTIPCDNDLTDFELTLPSWFDGAKYKRAQEYFANNRGPILNSNMAGLISLLAQQKGLEVLCSTGRSSTANTARKRYASTILQTIIWYEYDLTPGSKSWKSLMRVRKLHLNASKSAQSKKIGIINQTEMAITQFGFMGFALIRPDIFGISHDNHEDIEAFVHFWAVLGYMLGIKDEFNLCLLPVNVVKKASEIIMRYFILAAVQLETPQFKAMTQALLDGLSHFMPFMTYEIQMFLTRRAACVPGYQYNMSLDTEKHCRSVFSTENIQHFLKDRARTTGYEFMEFTFLYKIPVYNFTTYEIQNEVEGNAVKQNTKVPEDTVVENGKSRPMDDGFSARLRKYLGLTERTSITLTLVDYETEWEHALGDSRFYELSAENKKTLVLVDRLRKFFVQTKIGAQVMDWLMSVILWRFRRYSSTS</sequence>
<dbReference type="EMBL" id="LR899010">
    <property type="protein sequence ID" value="CAD7082920.1"/>
    <property type="molecule type" value="Genomic_DNA"/>
</dbReference>
<name>A0A7R8YSS2_HERIL</name>
<keyword evidence="2" id="KW-1185">Reference proteome</keyword>
<evidence type="ECO:0000313" key="1">
    <source>
        <dbReference type="EMBL" id="CAD7082920.1"/>
    </source>
</evidence>
<accession>A0A7R8YSS2</accession>
<dbReference type="InParanoid" id="A0A7R8YSS2"/>
<protein>
    <recommendedName>
        <fullName evidence="3">ER-bound oxygenase mpaB/mpaB'/Rubber oxygenase catalytic domain-containing protein</fullName>
    </recommendedName>
</protein>
<organism evidence="1 2">
    <name type="scientific">Hermetia illucens</name>
    <name type="common">Black soldier fly</name>
    <dbReference type="NCBI Taxonomy" id="343691"/>
    <lineage>
        <taxon>Eukaryota</taxon>
        <taxon>Metazoa</taxon>
        <taxon>Ecdysozoa</taxon>
        <taxon>Arthropoda</taxon>
        <taxon>Hexapoda</taxon>
        <taxon>Insecta</taxon>
        <taxon>Pterygota</taxon>
        <taxon>Neoptera</taxon>
        <taxon>Endopterygota</taxon>
        <taxon>Diptera</taxon>
        <taxon>Brachycera</taxon>
        <taxon>Stratiomyomorpha</taxon>
        <taxon>Stratiomyidae</taxon>
        <taxon>Hermetiinae</taxon>
        <taxon>Hermetia</taxon>
    </lineage>
</organism>
<proteinExistence type="predicted"/>
<dbReference type="Proteomes" id="UP000594454">
    <property type="component" value="Chromosome 2"/>
</dbReference>
<evidence type="ECO:0008006" key="3">
    <source>
        <dbReference type="Google" id="ProtNLM"/>
    </source>
</evidence>
<evidence type="ECO:0000313" key="2">
    <source>
        <dbReference type="Proteomes" id="UP000594454"/>
    </source>
</evidence>
<gene>
    <name evidence="1" type="ORF">HERILL_LOCUS5919</name>
</gene>